<keyword evidence="3 5" id="KW-0687">Ribonucleoprotein</keyword>
<evidence type="ECO:0000256" key="6">
    <source>
        <dbReference type="RuleBase" id="RU000667"/>
    </source>
</evidence>
<evidence type="ECO:0000313" key="7">
    <source>
        <dbReference type="EMBL" id="RDB31784.1"/>
    </source>
</evidence>
<dbReference type="Pfam" id="PF01165">
    <property type="entry name" value="Ribosomal_S21"/>
    <property type="match status" value="1"/>
</dbReference>
<keyword evidence="2 5" id="KW-0689">Ribosomal protein</keyword>
<dbReference type="GO" id="GO:0005840">
    <property type="term" value="C:ribosome"/>
    <property type="evidence" value="ECO:0007669"/>
    <property type="project" value="UniProtKB-KW"/>
</dbReference>
<dbReference type="GO" id="GO:0006412">
    <property type="term" value="P:translation"/>
    <property type="evidence" value="ECO:0007669"/>
    <property type="project" value="UniProtKB-UniRule"/>
</dbReference>
<comment type="caution">
    <text evidence="7">The sequence shown here is derived from an EMBL/GenBank/DDBJ whole genome shotgun (WGS) entry which is preliminary data.</text>
</comment>
<dbReference type="InterPro" id="IPR018278">
    <property type="entry name" value="Ribosomal_bS21_CS"/>
</dbReference>
<evidence type="ECO:0000256" key="3">
    <source>
        <dbReference type="ARBA" id="ARBA00023274"/>
    </source>
</evidence>
<dbReference type="GO" id="GO:1990904">
    <property type="term" value="C:ribonucleoprotein complex"/>
    <property type="evidence" value="ECO:0007669"/>
    <property type="project" value="UniProtKB-KW"/>
</dbReference>
<dbReference type="RefSeq" id="WP_114544149.1">
    <property type="nucleotide sequence ID" value="NZ_QQBG01000008.1"/>
</dbReference>
<accession>A0A369KJ48</accession>
<sequence length="57" mass="6640">MSYVKLRPGDSLDKALRALKKKLDKEGVMKCARARRFYDKPSVKRRAKAKAALKYKR</sequence>
<dbReference type="AlphaFoldDB" id="A0A369KJ48"/>
<protein>
    <recommendedName>
        <fullName evidence="4 5">Small ribosomal subunit protein bS21</fullName>
    </recommendedName>
</protein>
<evidence type="ECO:0000256" key="1">
    <source>
        <dbReference type="ARBA" id="ARBA00006640"/>
    </source>
</evidence>
<evidence type="ECO:0000256" key="5">
    <source>
        <dbReference type="HAMAP-Rule" id="MF_00358"/>
    </source>
</evidence>
<dbReference type="InterPro" id="IPR038380">
    <property type="entry name" value="Ribosomal_bS21_sf"/>
</dbReference>
<dbReference type="PRINTS" id="PR00976">
    <property type="entry name" value="RIBOSOMALS21"/>
</dbReference>
<dbReference type="InterPro" id="IPR001911">
    <property type="entry name" value="Ribosomal_bS21"/>
</dbReference>
<dbReference type="Gene3D" id="1.20.5.1150">
    <property type="entry name" value="Ribosomal protein S8"/>
    <property type="match status" value="1"/>
</dbReference>
<gene>
    <name evidence="5" type="primary">rpsU</name>
    <name evidence="7" type="ORF">HAT2_00164</name>
</gene>
<dbReference type="NCBIfam" id="TIGR00030">
    <property type="entry name" value="S21p"/>
    <property type="match status" value="1"/>
</dbReference>
<dbReference type="EMBL" id="QQBG01000008">
    <property type="protein sequence ID" value="RDB31784.1"/>
    <property type="molecule type" value="Genomic_DNA"/>
</dbReference>
<keyword evidence="8" id="KW-1185">Reference proteome</keyword>
<reference evidence="7 8" key="1">
    <citation type="submission" date="2018-07" db="EMBL/GenBank/DDBJ databases">
        <title>Comparative genomics of the Candidatus Parilichlamydiaceae reveals evidence of convergent evolution and genome reduction in the phylum Chlamydiae.</title>
        <authorList>
            <person name="Taylor-Brown A."/>
            <person name="Polkinghorne A."/>
        </authorList>
    </citation>
    <scope>NUCLEOTIDE SEQUENCE [LARGE SCALE GENOMIC DNA]</scope>
    <source>
        <strain evidence="7 8">Hat2</strain>
    </source>
</reference>
<dbReference type="PROSITE" id="PS01181">
    <property type="entry name" value="RIBOSOMAL_S21"/>
    <property type="match status" value="1"/>
</dbReference>
<organism evidence="7 8">
    <name type="scientific">Candidatus Similichlamydia laticola</name>
    <dbReference type="NCBI Taxonomy" id="2170265"/>
    <lineage>
        <taxon>Bacteria</taxon>
        <taxon>Pseudomonadati</taxon>
        <taxon>Chlamydiota</taxon>
        <taxon>Chlamydiia</taxon>
        <taxon>Parachlamydiales</taxon>
        <taxon>Candidatus Parilichlamydiaceae</taxon>
        <taxon>Candidatus Similichlamydia</taxon>
    </lineage>
</organism>
<comment type="similarity">
    <text evidence="1 5 6">Belongs to the bacterial ribosomal protein bS21 family.</text>
</comment>
<evidence type="ECO:0000256" key="2">
    <source>
        <dbReference type="ARBA" id="ARBA00022980"/>
    </source>
</evidence>
<proteinExistence type="inferred from homology"/>
<evidence type="ECO:0000256" key="4">
    <source>
        <dbReference type="ARBA" id="ARBA00035135"/>
    </source>
</evidence>
<dbReference type="Proteomes" id="UP000253816">
    <property type="component" value="Unassembled WGS sequence"/>
</dbReference>
<evidence type="ECO:0000313" key="8">
    <source>
        <dbReference type="Proteomes" id="UP000253816"/>
    </source>
</evidence>
<dbReference type="HAMAP" id="MF_00358">
    <property type="entry name" value="Ribosomal_bS21"/>
    <property type="match status" value="1"/>
</dbReference>
<name>A0A369KJ48_9BACT</name>
<dbReference type="GO" id="GO:0003735">
    <property type="term" value="F:structural constituent of ribosome"/>
    <property type="evidence" value="ECO:0007669"/>
    <property type="project" value="InterPro"/>
</dbReference>